<dbReference type="InterPro" id="IPR025441">
    <property type="entry name" value="DUF4181"/>
</dbReference>
<dbReference type="EMBL" id="CP003763">
    <property type="protein sequence ID" value="AFQ26479.1"/>
    <property type="molecule type" value="Genomic_DNA"/>
</dbReference>
<gene>
    <name evidence="2" type="ORF">BTF1_11420</name>
</gene>
<dbReference type="Proteomes" id="UP000005257">
    <property type="component" value="Chromosome"/>
</dbReference>
<evidence type="ECO:0000256" key="1">
    <source>
        <dbReference type="SAM" id="Phobius"/>
    </source>
</evidence>
<evidence type="ECO:0000313" key="3">
    <source>
        <dbReference type="Proteomes" id="UP000005257"/>
    </source>
</evidence>
<dbReference type="Pfam" id="PF13789">
    <property type="entry name" value="DUF4181"/>
    <property type="match status" value="1"/>
</dbReference>
<feature type="transmembrane region" description="Helical" evidence="1">
    <location>
        <begin position="6"/>
        <end position="22"/>
    </location>
</feature>
<sequence length="131" mass="15572">MKIGASTFWIITIVFCIAVYFLDKFLRKKLNMPKGGFWGYKKHVNSLHKKLEIGLLFIYLITSFMFIFIFKFESVNIAYVIFTYLGGKLILRALMEWKYDRESKEYIFSVIGVFTFIFMTSILFYFFPPAV</sequence>
<reference evidence="2 3" key="1">
    <citation type="journal article" date="2013" name="Genome Announc.">
        <title>Complete Genome Sequence of Bacillus thuringiensis Serovar Israelensis Strain HD-789.</title>
        <authorList>
            <person name="Doggett N.A."/>
            <person name="Stubben C.J."/>
            <person name="Chertkov O."/>
            <person name="Bruce D.C."/>
            <person name="Detter J.C."/>
            <person name="Johnson S.L."/>
            <person name="Han C.S."/>
        </authorList>
    </citation>
    <scope>NUCLEOTIDE SEQUENCE [LARGE SCALE GENOMIC DNA]</scope>
    <source>
        <strain evidence="2 3">HD-789</strain>
    </source>
</reference>
<organism evidence="2 3">
    <name type="scientific">Bacillus thuringiensis HD-789</name>
    <dbReference type="NCBI Taxonomy" id="1217737"/>
    <lineage>
        <taxon>Bacteria</taxon>
        <taxon>Bacillati</taxon>
        <taxon>Bacillota</taxon>
        <taxon>Bacilli</taxon>
        <taxon>Bacillales</taxon>
        <taxon>Bacillaceae</taxon>
        <taxon>Bacillus</taxon>
        <taxon>Bacillus cereus group</taxon>
    </lineage>
</organism>
<accession>A0A9W3JMU5</accession>
<feature type="transmembrane region" description="Helical" evidence="1">
    <location>
        <begin position="51"/>
        <end position="70"/>
    </location>
</feature>
<evidence type="ECO:0008006" key="4">
    <source>
        <dbReference type="Google" id="ProtNLM"/>
    </source>
</evidence>
<dbReference type="AlphaFoldDB" id="A0A9W3JMU5"/>
<name>A0A9W3JMU5_BACTU</name>
<protein>
    <recommendedName>
        <fullName evidence="4">DUF4181 domain-containing protein</fullName>
    </recommendedName>
</protein>
<evidence type="ECO:0000313" key="2">
    <source>
        <dbReference type="EMBL" id="AFQ26479.1"/>
    </source>
</evidence>
<keyword evidence="1" id="KW-0812">Transmembrane</keyword>
<keyword evidence="1" id="KW-1133">Transmembrane helix</keyword>
<feature type="transmembrane region" description="Helical" evidence="1">
    <location>
        <begin position="76"/>
        <end position="94"/>
    </location>
</feature>
<keyword evidence="1" id="KW-0472">Membrane</keyword>
<feature type="transmembrane region" description="Helical" evidence="1">
    <location>
        <begin position="106"/>
        <end position="127"/>
    </location>
</feature>
<dbReference type="KEGG" id="btn:BTF1_11420"/>
<proteinExistence type="predicted"/>